<comment type="caution">
    <text evidence="2">The sequence shown here is derived from an EMBL/GenBank/DDBJ whole genome shotgun (WGS) entry which is preliminary data.</text>
</comment>
<name>A0AAV9PLV7_9PEZI</name>
<dbReference type="EMBL" id="JAVRRT010000001">
    <property type="protein sequence ID" value="KAK5175009.1"/>
    <property type="molecule type" value="Genomic_DNA"/>
</dbReference>
<evidence type="ECO:0000313" key="3">
    <source>
        <dbReference type="Proteomes" id="UP001337655"/>
    </source>
</evidence>
<keyword evidence="3" id="KW-1185">Reference proteome</keyword>
<dbReference type="GeneID" id="89921497"/>
<dbReference type="RefSeq" id="XP_064663647.1">
    <property type="nucleotide sequence ID" value="XM_064797413.1"/>
</dbReference>
<gene>
    <name evidence="2" type="ORF">LTR77_000145</name>
</gene>
<proteinExistence type="predicted"/>
<evidence type="ECO:0000313" key="2">
    <source>
        <dbReference type="EMBL" id="KAK5175009.1"/>
    </source>
</evidence>
<evidence type="ECO:0000256" key="1">
    <source>
        <dbReference type="SAM" id="MobiDB-lite"/>
    </source>
</evidence>
<sequence>MSPNAGKLAAMMKSEDRPGIRCMGAKSADAQPRFSDNRTFGGRITKAPPKSASGPVTLRTSGNADAGSSGGEASKNDHLHDDIMDDNNMYASFKYDPMNPDAIPERVEPCKRTVAEARAYRRAIWRLKLERTADKARWPASRREANLRATHLRSRQGGARRAQSKSARMWLLGEAATGPSVQRLSKRSRHPKVVLDNILATLDSLHLANKNPQGTGNQPPGHVGEAHEMEM</sequence>
<feature type="region of interest" description="Disordered" evidence="1">
    <location>
        <begin position="207"/>
        <end position="231"/>
    </location>
</feature>
<organism evidence="2 3">
    <name type="scientific">Saxophila tyrrhenica</name>
    <dbReference type="NCBI Taxonomy" id="1690608"/>
    <lineage>
        <taxon>Eukaryota</taxon>
        <taxon>Fungi</taxon>
        <taxon>Dikarya</taxon>
        <taxon>Ascomycota</taxon>
        <taxon>Pezizomycotina</taxon>
        <taxon>Dothideomycetes</taxon>
        <taxon>Dothideomycetidae</taxon>
        <taxon>Mycosphaerellales</taxon>
        <taxon>Extremaceae</taxon>
        <taxon>Saxophila</taxon>
    </lineage>
</organism>
<feature type="region of interest" description="Disordered" evidence="1">
    <location>
        <begin position="1"/>
        <end position="78"/>
    </location>
</feature>
<accession>A0AAV9PLV7</accession>
<reference evidence="2 3" key="1">
    <citation type="submission" date="2023-08" db="EMBL/GenBank/DDBJ databases">
        <title>Black Yeasts Isolated from many extreme environments.</title>
        <authorList>
            <person name="Coleine C."/>
            <person name="Stajich J.E."/>
            <person name="Selbmann L."/>
        </authorList>
    </citation>
    <scope>NUCLEOTIDE SEQUENCE [LARGE SCALE GENOMIC DNA]</scope>
    <source>
        <strain evidence="2 3">CCFEE 5935</strain>
    </source>
</reference>
<protein>
    <submittedName>
        <fullName evidence="2">Uncharacterized protein</fullName>
    </submittedName>
</protein>
<dbReference type="Proteomes" id="UP001337655">
    <property type="component" value="Unassembled WGS sequence"/>
</dbReference>
<dbReference type="AlphaFoldDB" id="A0AAV9PLV7"/>